<sequence length="386" mass="43445">MHNLPDEHIEQLFLDHLSGNISTQDEELLMQLISEDKPIAELYASYKESYQTAKASLFLHRIDQSSAWDNISQKIKEPVKPASAPKIIPFKKWLVAASILLPLVMVSIFVAKNYFSNKQQPQLTYKNEKVKLFLASGESIALDRTAKSKTVNTNMAVLHNEQGTLQYELKDQKEALSYNTLVVPRTKDYKIKLSDGTEVWLNSDSELKFPLEFSADQRVVYLKGEAFFKVAKNPKKPFIVKVSESLDVQVLGTSFNVNSYASSAIKVALVEGSVKLNSKGDESLLKPGFMATYSPASGFSQSTFDEQQVLSWMQGIYFFNNADLSEINEIVQRWYDVKIMAESGADISISGAIEKGKPLEQFLQNLSATSQLKYKVTENNIIMLHK</sequence>
<dbReference type="Gene3D" id="2.60.120.1440">
    <property type="match status" value="1"/>
</dbReference>
<reference evidence="4 5" key="1">
    <citation type="submission" date="2018-01" db="EMBL/GenBank/DDBJ databases">
        <authorList>
            <person name="Gaut B.S."/>
            <person name="Morton B.R."/>
            <person name="Clegg M.T."/>
            <person name="Duvall M.R."/>
        </authorList>
    </citation>
    <scope>NUCLEOTIDE SEQUENCE [LARGE SCALE GENOMIC DNA]</scope>
    <source>
        <strain evidence="4 5">HR-AV</strain>
    </source>
</reference>
<dbReference type="OrthoDB" id="1099963at2"/>
<dbReference type="AlphaFoldDB" id="A0A2S5A116"/>
<evidence type="ECO:0000256" key="1">
    <source>
        <dbReference type="SAM" id="Phobius"/>
    </source>
</evidence>
<dbReference type="Gene3D" id="3.55.50.30">
    <property type="match status" value="1"/>
</dbReference>
<evidence type="ECO:0000313" key="5">
    <source>
        <dbReference type="Proteomes" id="UP000236893"/>
    </source>
</evidence>
<feature type="domain" description="Protein FecR C-terminal" evidence="3">
    <location>
        <begin position="317"/>
        <end position="382"/>
    </location>
</feature>
<keyword evidence="1" id="KW-0812">Transmembrane</keyword>
<dbReference type="EMBL" id="PQVF01000007">
    <property type="protein sequence ID" value="POY36280.1"/>
    <property type="molecule type" value="Genomic_DNA"/>
</dbReference>
<evidence type="ECO:0000259" key="3">
    <source>
        <dbReference type="Pfam" id="PF16344"/>
    </source>
</evidence>
<evidence type="ECO:0000313" key="4">
    <source>
        <dbReference type="EMBL" id="POY36280.1"/>
    </source>
</evidence>
<dbReference type="Pfam" id="PF04773">
    <property type="entry name" value="FecR"/>
    <property type="match status" value="1"/>
</dbReference>
<dbReference type="RefSeq" id="WP_103789198.1">
    <property type="nucleotide sequence ID" value="NZ_PQVF01000007.1"/>
</dbReference>
<dbReference type="PIRSF" id="PIRSF018266">
    <property type="entry name" value="FecR"/>
    <property type="match status" value="1"/>
</dbReference>
<proteinExistence type="predicted"/>
<organism evidence="4 5">
    <name type="scientific">Solitalea longa</name>
    <dbReference type="NCBI Taxonomy" id="2079460"/>
    <lineage>
        <taxon>Bacteria</taxon>
        <taxon>Pseudomonadati</taxon>
        <taxon>Bacteroidota</taxon>
        <taxon>Sphingobacteriia</taxon>
        <taxon>Sphingobacteriales</taxon>
        <taxon>Sphingobacteriaceae</taxon>
        <taxon>Solitalea</taxon>
    </lineage>
</organism>
<protein>
    <recommendedName>
        <fullName evidence="6">Anti-sigma factor</fullName>
    </recommendedName>
</protein>
<dbReference type="InterPro" id="IPR006860">
    <property type="entry name" value="FecR"/>
</dbReference>
<accession>A0A2S5A116</accession>
<dbReference type="InterPro" id="IPR032508">
    <property type="entry name" value="FecR_C"/>
</dbReference>
<feature type="domain" description="FecR protein" evidence="2">
    <location>
        <begin position="186"/>
        <end position="275"/>
    </location>
</feature>
<dbReference type="Proteomes" id="UP000236893">
    <property type="component" value="Unassembled WGS sequence"/>
</dbReference>
<dbReference type="PANTHER" id="PTHR30273:SF2">
    <property type="entry name" value="PROTEIN FECR"/>
    <property type="match status" value="1"/>
</dbReference>
<evidence type="ECO:0000259" key="2">
    <source>
        <dbReference type="Pfam" id="PF04773"/>
    </source>
</evidence>
<keyword evidence="1" id="KW-0472">Membrane</keyword>
<comment type="caution">
    <text evidence="4">The sequence shown here is derived from an EMBL/GenBank/DDBJ whole genome shotgun (WGS) entry which is preliminary data.</text>
</comment>
<evidence type="ECO:0008006" key="6">
    <source>
        <dbReference type="Google" id="ProtNLM"/>
    </source>
</evidence>
<dbReference type="PANTHER" id="PTHR30273">
    <property type="entry name" value="PERIPLASMIC SIGNAL SENSOR AND SIGMA FACTOR ACTIVATOR FECR-RELATED"/>
    <property type="match status" value="1"/>
</dbReference>
<keyword evidence="1" id="KW-1133">Transmembrane helix</keyword>
<dbReference type="Pfam" id="PF16344">
    <property type="entry name" value="FecR_C"/>
    <property type="match status" value="1"/>
</dbReference>
<name>A0A2S5A116_9SPHI</name>
<gene>
    <name evidence="4" type="ORF">C3K47_11025</name>
</gene>
<dbReference type="GO" id="GO:0016989">
    <property type="term" value="F:sigma factor antagonist activity"/>
    <property type="evidence" value="ECO:0007669"/>
    <property type="project" value="TreeGrafter"/>
</dbReference>
<feature type="transmembrane region" description="Helical" evidence="1">
    <location>
        <begin position="93"/>
        <end position="115"/>
    </location>
</feature>
<keyword evidence="5" id="KW-1185">Reference proteome</keyword>
<dbReference type="InterPro" id="IPR012373">
    <property type="entry name" value="Ferrdict_sens_TM"/>
</dbReference>